<dbReference type="AlphaFoldDB" id="A0AAW4BJE2"/>
<protein>
    <recommendedName>
        <fullName evidence="1">Glycosyltransferase subfamily 4-like N-terminal domain-containing protein</fullName>
    </recommendedName>
</protein>
<dbReference type="Pfam" id="PF13439">
    <property type="entry name" value="Glyco_transf_4"/>
    <property type="match status" value="1"/>
</dbReference>
<gene>
    <name evidence="2" type="ORF">ERJ77_27460</name>
</gene>
<dbReference type="Gene3D" id="3.40.50.2000">
    <property type="entry name" value="Glycogen Phosphorylase B"/>
    <property type="match status" value="1"/>
</dbReference>
<feature type="non-terminal residue" evidence="2">
    <location>
        <position position="98"/>
    </location>
</feature>
<comment type="caution">
    <text evidence="2">The sequence shown here is derived from an EMBL/GenBank/DDBJ whole genome shotgun (WGS) entry which is preliminary data.</text>
</comment>
<dbReference type="Proteomes" id="UP000786185">
    <property type="component" value="Unassembled WGS sequence"/>
</dbReference>
<dbReference type="SUPFAM" id="SSF53756">
    <property type="entry name" value="UDP-Glycosyltransferase/glycogen phosphorylase"/>
    <property type="match status" value="1"/>
</dbReference>
<evidence type="ECO:0000313" key="3">
    <source>
        <dbReference type="Proteomes" id="UP000786185"/>
    </source>
</evidence>
<proteinExistence type="predicted"/>
<dbReference type="EMBL" id="SCLC01001752">
    <property type="protein sequence ID" value="MBF4438155.1"/>
    <property type="molecule type" value="Genomic_DNA"/>
</dbReference>
<reference evidence="2" key="1">
    <citation type="journal article" date="2021" name="PeerJ">
        <title>Analysis of 44 Vibrio anguillarum genomes reveals high genetic diversity.</title>
        <authorList>
            <person name="Hansen M.J."/>
            <person name="Dalsgaard I."/>
        </authorList>
    </citation>
    <scope>NUCLEOTIDE SEQUENCE</scope>
    <source>
        <strain evidence="2">850617-1/1</strain>
    </source>
</reference>
<evidence type="ECO:0000313" key="2">
    <source>
        <dbReference type="EMBL" id="MBF4438155.1"/>
    </source>
</evidence>
<accession>A0AAW4BJE2</accession>
<organism evidence="2 3">
    <name type="scientific">Vibrio anguillarum</name>
    <name type="common">Listonella anguillarum</name>
    <dbReference type="NCBI Taxonomy" id="55601"/>
    <lineage>
        <taxon>Bacteria</taxon>
        <taxon>Pseudomonadati</taxon>
        <taxon>Pseudomonadota</taxon>
        <taxon>Gammaproteobacteria</taxon>
        <taxon>Vibrionales</taxon>
        <taxon>Vibrionaceae</taxon>
        <taxon>Vibrio</taxon>
    </lineage>
</organism>
<feature type="domain" description="Glycosyltransferase subfamily 4-like N-terminal" evidence="1">
    <location>
        <begin position="8"/>
        <end position="97"/>
    </location>
</feature>
<sequence>MLKLFEFVVRFIFRYRKFDVLHCNDLNGFFVGFCCKLTRPKIIIVYDSHEFAINDVPNQSARSIKLKKILEGFLIKFAHGVINVSDSIANEYSRLYNI</sequence>
<name>A0AAW4BJE2_VIBAN</name>
<evidence type="ECO:0000259" key="1">
    <source>
        <dbReference type="Pfam" id="PF13439"/>
    </source>
</evidence>
<dbReference type="InterPro" id="IPR028098">
    <property type="entry name" value="Glyco_trans_4-like_N"/>
</dbReference>
<dbReference type="GO" id="GO:0016757">
    <property type="term" value="F:glycosyltransferase activity"/>
    <property type="evidence" value="ECO:0007669"/>
    <property type="project" value="UniProtKB-ARBA"/>
</dbReference>